<organism evidence="2 3">
    <name type="scientific">Pelagomonas calceolata</name>
    <dbReference type="NCBI Taxonomy" id="35677"/>
    <lineage>
        <taxon>Eukaryota</taxon>
        <taxon>Sar</taxon>
        <taxon>Stramenopiles</taxon>
        <taxon>Ochrophyta</taxon>
        <taxon>Pelagophyceae</taxon>
        <taxon>Pelagomonadales</taxon>
        <taxon>Pelagomonadaceae</taxon>
        <taxon>Pelagomonas</taxon>
    </lineage>
</organism>
<evidence type="ECO:0000259" key="1">
    <source>
        <dbReference type="Pfam" id="PF01048"/>
    </source>
</evidence>
<dbReference type="SUPFAM" id="SSF53167">
    <property type="entry name" value="Purine and uridine phosphorylases"/>
    <property type="match status" value="1"/>
</dbReference>
<dbReference type="GO" id="GO:0008930">
    <property type="term" value="F:methylthioadenosine nucleosidase activity"/>
    <property type="evidence" value="ECO:0007669"/>
    <property type="project" value="InterPro"/>
</dbReference>
<dbReference type="InterPro" id="IPR035994">
    <property type="entry name" value="Nucleoside_phosphorylase_sf"/>
</dbReference>
<dbReference type="AlphaFoldDB" id="A0A8J2SQ30"/>
<dbReference type="OrthoDB" id="1153057at2759"/>
<dbReference type="GO" id="GO:0019509">
    <property type="term" value="P:L-methionine salvage from methylthioadenosine"/>
    <property type="evidence" value="ECO:0007669"/>
    <property type="project" value="InterPro"/>
</dbReference>
<protein>
    <recommendedName>
        <fullName evidence="1">Nucleoside phosphorylase domain-containing protein</fullName>
    </recommendedName>
</protein>
<sequence length="244" mass="25422">MAAQAAKRINKVGFLVAMQEEAAPFIGALKLQKRAPHARAPIVVHEGSYKDATVLVYSPGVVDGKSLVGTDAAFLTAFLAAEDGLDLFVNAGTCGGFAKRGGKVGDVYCCGEFKHHDRRVPIPGYDSMCVGHRRATPAPGLVSKLGLKTGLCTTGNSLDCSPTDAPIIEESGAVCKDMEAASLAHAAELSGTPFLAIKVVTDIVDGPHATQDEFLANLSTASKALQKVLPEVLDYVTGKSVAEL</sequence>
<evidence type="ECO:0000313" key="3">
    <source>
        <dbReference type="Proteomes" id="UP000789595"/>
    </source>
</evidence>
<dbReference type="Gene3D" id="3.40.50.1580">
    <property type="entry name" value="Nucleoside phosphorylase domain"/>
    <property type="match status" value="1"/>
</dbReference>
<comment type="caution">
    <text evidence="2">The sequence shown here is derived from an EMBL/GenBank/DDBJ whole genome shotgun (WGS) entry which is preliminary data.</text>
</comment>
<proteinExistence type="predicted"/>
<dbReference type="Pfam" id="PF01048">
    <property type="entry name" value="PNP_UDP_1"/>
    <property type="match status" value="1"/>
</dbReference>
<keyword evidence="3" id="KW-1185">Reference proteome</keyword>
<name>A0A8J2SQ30_9STRA</name>
<reference evidence="2" key="1">
    <citation type="submission" date="2021-11" db="EMBL/GenBank/DDBJ databases">
        <authorList>
            <consortium name="Genoscope - CEA"/>
            <person name="William W."/>
        </authorList>
    </citation>
    <scope>NUCLEOTIDE SEQUENCE</scope>
</reference>
<dbReference type="InterPro" id="IPR044580">
    <property type="entry name" value="MTAN"/>
</dbReference>
<dbReference type="PANTHER" id="PTHR46994">
    <property type="entry name" value="5'-METHYLTHIOADENOSINE/S-ADENOSYLHOMOCYSTEINE NUCLEOSIDASE 1"/>
    <property type="match status" value="1"/>
</dbReference>
<evidence type="ECO:0000313" key="2">
    <source>
        <dbReference type="EMBL" id="CAH0374583.1"/>
    </source>
</evidence>
<dbReference type="GO" id="GO:0009116">
    <property type="term" value="P:nucleoside metabolic process"/>
    <property type="evidence" value="ECO:0007669"/>
    <property type="project" value="InterPro"/>
</dbReference>
<dbReference type="EMBL" id="CAKKNE010000004">
    <property type="protein sequence ID" value="CAH0374583.1"/>
    <property type="molecule type" value="Genomic_DNA"/>
</dbReference>
<dbReference type="Proteomes" id="UP000789595">
    <property type="component" value="Unassembled WGS sequence"/>
</dbReference>
<accession>A0A8J2SQ30</accession>
<feature type="domain" description="Nucleoside phosphorylase" evidence="1">
    <location>
        <begin position="11"/>
        <end position="233"/>
    </location>
</feature>
<gene>
    <name evidence="2" type="ORF">PECAL_4P18780</name>
</gene>
<dbReference type="InterPro" id="IPR000845">
    <property type="entry name" value="Nucleoside_phosphorylase_d"/>
</dbReference>
<dbReference type="PANTHER" id="PTHR46994:SF1">
    <property type="entry name" value="5'-METHYLTHIOADENOSINE NUCLEOSIDASE"/>
    <property type="match status" value="1"/>
</dbReference>